<dbReference type="Pfam" id="PF20152">
    <property type="entry name" value="DUF6534"/>
    <property type="match status" value="1"/>
</dbReference>
<dbReference type="Proteomes" id="UP000807469">
    <property type="component" value="Unassembled WGS sequence"/>
</dbReference>
<protein>
    <recommendedName>
        <fullName evidence="2">DUF6534 domain-containing protein</fullName>
    </recommendedName>
</protein>
<evidence type="ECO:0000313" key="3">
    <source>
        <dbReference type="EMBL" id="KAF9478865.1"/>
    </source>
</evidence>
<keyword evidence="1" id="KW-0472">Membrane</keyword>
<dbReference type="InterPro" id="IPR045339">
    <property type="entry name" value="DUF6534"/>
</dbReference>
<dbReference type="PANTHER" id="PTHR40465:SF1">
    <property type="entry name" value="DUF6534 DOMAIN-CONTAINING PROTEIN"/>
    <property type="match status" value="1"/>
</dbReference>
<proteinExistence type="predicted"/>
<dbReference type="EMBL" id="MU155225">
    <property type="protein sequence ID" value="KAF9478865.1"/>
    <property type="molecule type" value="Genomic_DNA"/>
</dbReference>
<dbReference type="AlphaFoldDB" id="A0A9P5Z2Z5"/>
<feature type="transmembrane region" description="Helical" evidence="1">
    <location>
        <begin position="157"/>
        <end position="181"/>
    </location>
</feature>
<evidence type="ECO:0000256" key="1">
    <source>
        <dbReference type="SAM" id="Phobius"/>
    </source>
</evidence>
<dbReference type="OrthoDB" id="3231781at2759"/>
<feature type="transmembrane region" description="Helical" evidence="1">
    <location>
        <begin position="116"/>
        <end position="137"/>
    </location>
</feature>
<evidence type="ECO:0000259" key="2">
    <source>
        <dbReference type="Pfam" id="PF20152"/>
    </source>
</evidence>
<accession>A0A9P5Z2Z5</accession>
<reference evidence="3" key="1">
    <citation type="submission" date="2020-11" db="EMBL/GenBank/DDBJ databases">
        <authorList>
            <consortium name="DOE Joint Genome Institute"/>
            <person name="Ahrendt S."/>
            <person name="Riley R."/>
            <person name="Andreopoulos W."/>
            <person name="Labutti K."/>
            <person name="Pangilinan J."/>
            <person name="Ruiz-Duenas F.J."/>
            <person name="Barrasa J.M."/>
            <person name="Sanchez-Garcia M."/>
            <person name="Camarero S."/>
            <person name="Miyauchi S."/>
            <person name="Serrano A."/>
            <person name="Linde D."/>
            <person name="Babiker R."/>
            <person name="Drula E."/>
            <person name="Ayuso-Fernandez I."/>
            <person name="Pacheco R."/>
            <person name="Padilla G."/>
            <person name="Ferreira P."/>
            <person name="Barriuso J."/>
            <person name="Kellner H."/>
            <person name="Castanera R."/>
            <person name="Alfaro M."/>
            <person name="Ramirez L."/>
            <person name="Pisabarro A.G."/>
            <person name="Kuo A."/>
            <person name="Tritt A."/>
            <person name="Lipzen A."/>
            <person name="He G."/>
            <person name="Yan M."/>
            <person name="Ng V."/>
            <person name="Cullen D."/>
            <person name="Martin F."/>
            <person name="Rosso M.-N."/>
            <person name="Henrissat B."/>
            <person name="Hibbett D."/>
            <person name="Martinez A.T."/>
            <person name="Grigoriev I.V."/>
        </authorList>
    </citation>
    <scope>NUCLEOTIDE SEQUENCE</scope>
    <source>
        <strain evidence="3">CIRM-BRFM 674</strain>
    </source>
</reference>
<keyword evidence="4" id="KW-1185">Reference proteome</keyword>
<feature type="transmembrane region" description="Helical" evidence="1">
    <location>
        <begin position="14"/>
        <end position="34"/>
    </location>
</feature>
<evidence type="ECO:0000313" key="4">
    <source>
        <dbReference type="Proteomes" id="UP000807469"/>
    </source>
</evidence>
<keyword evidence="1" id="KW-1133">Transmembrane helix</keyword>
<comment type="caution">
    <text evidence="3">The sequence shown here is derived from an EMBL/GenBank/DDBJ whole genome shotgun (WGS) entry which is preliminary data.</text>
</comment>
<organism evidence="3 4">
    <name type="scientific">Pholiota conissans</name>
    <dbReference type="NCBI Taxonomy" id="109636"/>
    <lineage>
        <taxon>Eukaryota</taxon>
        <taxon>Fungi</taxon>
        <taxon>Dikarya</taxon>
        <taxon>Basidiomycota</taxon>
        <taxon>Agaricomycotina</taxon>
        <taxon>Agaricomycetes</taxon>
        <taxon>Agaricomycetidae</taxon>
        <taxon>Agaricales</taxon>
        <taxon>Agaricineae</taxon>
        <taxon>Strophariaceae</taxon>
        <taxon>Pholiota</taxon>
    </lineage>
</organism>
<name>A0A9P5Z2Z5_9AGAR</name>
<feature type="transmembrane region" description="Helical" evidence="1">
    <location>
        <begin position="201"/>
        <end position="220"/>
    </location>
</feature>
<keyword evidence="1" id="KW-0812">Transmembrane</keyword>
<gene>
    <name evidence="3" type="ORF">BDN70DRAFT_879458</name>
</gene>
<dbReference type="PANTHER" id="PTHR40465">
    <property type="entry name" value="CHROMOSOME 1, WHOLE GENOME SHOTGUN SEQUENCE"/>
    <property type="match status" value="1"/>
</dbReference>
<feature type="transmembrane region" description="Helical" evidence="1">
    <location>
        <begin position="46"/>
        <end position="64"/>
    </location>
</feature>
<sequence length="298" mass="32682">MAATISNTYGALEIGSSVSVFLFGIVTLQSHIYFQRFPDDRFAFRALVASVWSLELGHTIAVVYEVYMTTIVNWGQANSGAKFPAVGAIIILGGFITTLVQLFFSYRLYLVLPKPYNLSGIITGVTALARLVMSTYAGIAEIVAKDFAQYIIDLKPMLTALLSMGAVIDVTIAISMVYFLVQRREKSLTRVTRLIDRLLAFTIRSGLVTSMAAILVLILYRTLPNNLIFLATYTSLAKLYSNSFLSSLNARKSLRDVVGNSVSVEVPRKAGISSRGAFSNAISIEMKTTTEFKADSDF</sequence>
<feature type="domain" description="DUF6534" evidence="2">
    <location>
        <begin position="166"/>
        <end position="253"/>
    </location>
</feature>
<feature type="transmembrane region" description="Helical" evidence="1">
    <location>
        <begin position="84"/>
        <end position="104"/>
    </location>
</feature>